<dbReference type="InterPro" id="IPR004840">
    <property type="entry name" value="Amino_acid_permease_CS"/>
</dbReference>
<evidence type="ECO:0000256" key="4">
    <source>
        <dbReference type="ARBA" id="ARBA00022970"/>
    </source>
</evidence>
<keyword evidence="3 7" id="KW-0812">Transmembrane</keyword>
<dbReference type="InterPro" id="IPR004841">
    <property type="entry name" value="AA-permease/SLC12A_dom"/>
</dbReference>
<evidence type="ECO:0000313" key="9">
    <source>
        <dbReference type="EMBL" id="OOQ90804.1"/>
    </source>
</evidence>
<feature type="transmembrane region" description="Helical" evidence="7">
    <location>
        <begin position="660"/>
        <end position="679"/>
    </location>
</feature>
<comment type="subcellular location">
    <subcellularLocation>
        <location evidence="1">Membrane</location>
        <topology evidence="1">Multi-pass membrane protein</topology>
    </subcellularLocation>
</comment>
<feature type="transmembrane region" description="Helical" evidence="7">
    <location>
        <begin position="447"/>
        <end position="467"/>
    </location>
</feature>
<evidence type="ECO:0000256" key="1">
    <source>
        <dbReference type="ARBA" id="ARBA00004141"/>
    </source>
</evidence>
<proteinExistence type="predicted"/>
<evidence type="ECO:0000313" key="10">
    <source>
        <dbReference type="Proteomes" id="UP000190744"/>
    </source>
</evidence>
<dbReference type="Proteomes" id="UP000190744">
    <property type="component" value="Unassembled WGS sequence"/>
</dbReference>
<evidence type="ECO:0000256" key="2">
    <source>
        <dbReference type="ARBA" id="ARBA00022448"/>
    </source>
</evidence>
<evidence type="ECO:0000256" key="6">
    <source>
        <dbReference type="ARBA" id="ARBA00023136"/>
    </source>
</evidence>
<evidence type="ECO:0000256" key="7">
    <source>
        <dbReference type="SAM" id="Phobius"/>
    </source>
</evidence>
<comment type="caution">
    <text evidence="9">The sequence shown here is derived from an EMBL/GenBank/DDBJ whole genome shotgun (WGS) entry which is preliminary data.</text>
</comment>
<keyword evidence="5 7" id="KW-1133">Transmembrane helix</keyword>
<keyword evidence="2" id="KW-0813">Transport</keyword>
<dbReference type="Pfam" id="PF00324">
    <property type="entry name" value="AA_permease"/>
    <property type="match status" value="1"/>
</dbReference>
<dbReference type="GO" id="GO:0015171">
    <property type="term" value="F:amino acid transmembrane transporter activity"/>
    <property type="evidence" value="ECO:0007669"/>
    <property type="project" value="TreeGrafter"/>
</dbReference>
<dbReference type="EMBL" id="LJBN01000035">
    <property type="protein sequence ID" value="OOQ90804.1"/>
    <property type="molecule type" value="Genomic_DNA"/>
</dbReference>
<reference evidence="10" key="1">
    <citation type="submission" date="2015-09" db="EMBL/GenBank/DDBJ databases">
        <authorList>
            <person name="Fill T.P."/>
            <person name="Baretta J.F."/>
            <person name="de Almeida L.G."/>
            <person name="Rocha M."/>
            <person name="de Souza D.H."/>
            <person name="Malavazi I."/>
            <person name="Cerdeira L.T."/>
            <person name="Hong H."/>
            <person name="Samborskyy M."/>
            <person name="de Vasconcelos A.T."/>
            <person name="Leadlay P."/>
            <person name="Rodrigues-Filho E."/>
        </authorList>
    </citation>
    <scope>NUCLEOTIDE SEQUENCE [LARGE SCALE GENOMIC DNA]</scope>
    <source>
        <strain evidence="10">LaBioMMi 136</strain>
    </source>
</reference>
<feature type="transmembrane region" description="Helical" evidence="7">
    <location>
        <begin position="605"/>
        <end position="626"/>
    </location>
</feature>
<evidence type="ECO:0000256" key="3">
    <source>
        <dbReference type="ARBA" id="ARBA00022692"/>
    </source>
</evidence>
<dbReference type="PANTHER" id="PTHR43341">
    <property type="entry name" value="AMINO ACID PERMEASE"/>
    <property type="match status" value="1"/>
</dbReference>
<gene>
    <name evidence="9" type="ORF">PEBR_02678</name>
</gene>
<feature type="transmembrane region" description="Helical" evidence="7">
    <location>
        <begin position="685"/>
        <end position="706"/>
    </location>
</feature>
<evidence type="ECO:0000256" key="5">
    <source>
        <dbReference type="ARBA" id="ARBA00022989"/>
    </source>
</evidence>
<feature type="transmembrane region" description="Helical" evidence="7">
    <location>
        <begin position="422"/>
        <end position="440"/>
    </location>
</feature>
<dbReference type="Gene3D" id="1.20.1740.10">
    <property type="entry name" value="Amino acid/polyamine transporter I"/>
    <property type="match status" value="1"/>
</dbReference>
<keyword evidence="6 7" id="KW-0472">Membrane</keyword>
<feature type="transmembrane region" description="Helical" evidence="7">
    <location>
        <begin position="365"/>
        <end position="386"/>
    </location>
</feature>
<feature type="transmembrane region" description="Helical" evidence="7">
    <location>
        <begin position="340"/>
        <end position="359"/>
    </location>
</feature>
<feature type="transmembrane region" description="Helical" evidence="7">
    <location>
        <begin position="727"/>
        <end position="752"/>
    </location>
</feature>
<feature type="transmembrane region" description="Helical" evidence="7">
    <location>
        <begin position="764"/>
        <end position="783"/>
    </location>
</feature>
<dbReference type="FunFam" id="1.20.1740.10:FF:000017">
    <property type="entry name" value="Amino acid permease"/>
    <property type="match status" value="1"/>
</dbReference>
<dbReference type="AlphaFoldDB" id="A0A1S9RZ32"/>
<protein>
    <submittedName>
        <fullName evidence="9">Amino acid permease</fullName>
    </submittedName>
</protein>
<organism evidence="9 10">
    <name type="scientific">Penicillium brasilianum</name>
    <dbReference type="NCBI Taxonomy" id="104259"/>
    <lineage>
        <taxon>Eukaryota</taxon>
        <taxon>Fungi</taxon>
        <taxon>Dikarya</taxon>
        <taxon>Ascomycota</taxon>
        <taxon>Pezizomycotina</taxon>
        <taxon>Eurotiomycetes</taxon>
        <taxon>Eurotiomycetidae</taxon>
        <taxon>Eurotiales</taxon>
        <taxon>Aspergillaceae</taxon>
        <taxon>Penicillium</taxon>
    </lineage>
</organism>
<sequence>MDFTKLVRSKPDGGDPTKELSRLQKLQYGELEKEGATLQKCFTYFAGESYMIKAKVIQFSGHPPWSPQDFVKTGWTIERIGWKGDPPASGRPRGWNPVMAPLTPLPWSILPVAKQLGLSTKPIYKTVSLFKLVKDNAESDFSDYIIQVGPGVIVSQLSSRFLGPHWSDVALAVYKQYETAPLKYLFRVDITNETVERLISEEIYSVKNGLEWPDSIRREWKIGTSEYRALLGTPIGRGVVALVLRGYDRGTKLISSISTFSDKHKVSMHLLFAFSDHADFSGSQLRAWHDLMTASDEDIEKKGVTAVEPRGDKSVPGYEDVQVSEINPLKRSLQGRHMQMIAIGGSIGAGLFVGTGSALSTGGPGALLLCYLIVGAMLLLTIQALGELAVVYPENGAFFTYCVRFINPAWGFAVGWDYAISWLIILPFEITAAGITIQYWRDDLNVGIWIAVFLVVLSLIQVFGVRGYGEVEFALGMIKVIAVIGFIILGIVIDCGGAPKGGYIGAHYWHDPGAFTTFRGFCSVFVTAAFAFSGTELAGLAAAEAANPAKSVPKATKQVFWRIMVFYVLGTFIVGLIVPHTADYLLNSSGANTKASPFVMSIKNAGISGLPSVMNAVITISVISVANSATYGSSRTLQALASRGMAPKFLAFVDKKGRPIYCILLQIAFGFLAFVNEASSTGDVIFNWLLALSGTISFFVWGSICLAHVRFRAGWKHHGRQVSELAFAAPFGVIGSWIGFGLNVMCLVAEFYVSVAPKDAETFFMNYLAGPLIILLFFVWIIYTKINKDPKLDRGMWFVKVQDMDVFSNMRDTALDVDLPPKVVYHTWGEWFKAAPMRILRSIF</sequence>
<dbReference type="GO" id="GO:0016020">
    <property type="term" value="C:membrane"/>
    <property type="evidence" value="ECO:0007669"/>
    <property type="project" value="UniProtKB-SubCell"/>
</dbReference>
<keyword evidence="4" id="KW-0029">Amino-acid transport</keyword>
<dbReference type="PROSITE" id="PS00218">
    <property type="entry name" value="AMINO_ACID_PERMEASE_1"/>
    <property type="match status" value="1"/>
</dbReference>
<feature type="domain" description="Amino acid permease/ SLC12A" evidence="8">
    <location>
        <begin position="337"/>
        <end position="789"/>
    </location>
</feature>
<dbReference type="PANTHER" id="PTHR43341:SF1">
    <property type="entry name" value="GENERAL AMINO-ACID PERMEASE GAP1"/>
    <property type="match status" value="1"/>
</dbReference>
<accession>A0A1S9RZ32</accession>
<feature type="transmembrane region" description="Helical" evidence="7">
    <location>
        <begin position="473"/>
        <end position="493"/>
    </location>
</feature>
<evidence type="ECO:0000259" key="8">
    <source>
        <dbReference type="Pfam" id="PF00324"/>
    </source>
</evidence>
<name>A0A1S9RZ32_PENBI</name>
<feature type="transmembrane region" description="Helical" evidence="7">
    <location>
        <begin position="559"/>
        <end position="578"/>
    </location>
</feature>
<dbReference type="InterPro" id="IPR050524">
    <property type="entry name" value="APC_YAT"/>
</dbReference>